<keyword evidence="4" id="KW-1185">Reference proteome</keyword>
<dbReference type="AlphaFoldDB" id="A0A318JEA1"/>
<feature type="chain" id="PRO_5016294208" description="Cobalt transporter subunit CbtB" evidence="2">
    <location>
        <begin position="25"/>
        <end position="121"/>
    </location>
</feature>
<gene>
    <name evidence="3" type="ORF">DFR42_106228</name>
</gene>
<feature type="signal peptide" evidence="2">
    <location>
        <begin position="1"/>
        <end position="24"/>
    </location>
</feature>
<evidence type="ECO:0000313" key="4">
    <source>
        <dbReference type="Proteomes" id="UP000247792"/>
    </source>
</evidence>
<evidence type="ECO:0000313" key="3">
    <source>
        <dbReference type="EMBL" id="PXX42049.1"/>
    </source>
</evidence>
<feature type="region of interest" description="Disordered" evidence="1">
    <location>
        <begin position="35"/>
        <end position="69"/>
    </location>
</feature>
<feature type="compositionally biased region" description="Basic and acidic residues" evidence="1">
    <location>
        <begin position="35"/>
        <end position="61"/>
    </location>
</feature>
<reference evidence="3 4" key="1">
    <citation type="submission" date="2018-05" db="EMBL/GenBank/DDBJ databases">
        <title>Genomic Encyclopedia of Type Strains, Phase IV (KMG-IV): sequencing the most valuable type-strain genomes for metagenomic binning, comparative biology and taxonomic classification.</title>
        <authorList>
            <person name="Goeker M."/>
        </authorList>
    </citation>
    <scope>NUCLEOTIDE SEQUENCE [LARGE SCALE GENOMIC DNA]</scope>
    <source>
        <strain evidence="3 4">DSM 19792</strain>
    </source>
</reference>
<comment type="caution">
    <text evidence="3">The sequence shown here is derived from an EMBL/GenBank/DDBJ whole genome shotgun (WGS) entry which is preliminary data.</text>
</comment>
<name>A0A318JEA1_9BURK</name>
<evidence type="ECO:0000256" key="2">
    <source>
        <dbReference type="SAM" id="SignalP"/>
    </source>
</evidence>
<dbReference type="Proteomes" id="UP000247792">
    <property type="component" value="Unassembled WGS sequence"/>
</dbReference>
<dbReference type="EMBL" id="QJKB01000006">
    <property type="protein sequence ID" value="PXX42049.1"/>
    <property type="molecule type" value="Genomic_DNA"/>
</dbReference>
<sequence length="121" mass="13233">MLKKFVFMIILAFTLQLSWAVASAYCMHETDKSAQHFGHHPHEHEAVDGEIHTDKSADKSQKKAATHPDCASCTPSPLAAYSSNLLVSQSALIVYQLSGSALQTPAPFLAQPERPKWMALA</sequence>
<proteinExistence type="predicted"/>
<keyword evidence="2" id="KW-0732">Signal</keyword>
<protein>
    <recommendedName>
        <fullName evidence="5">Cobalt transporter subunit CbtB</fullName>
    </recommendedName>
</protein>
<dbReference type="RefSeq" id="WP_110256481.1">
    <property type="nucleotide sequence ID" value="NZ_QJKB01000006.1"/>
</dbReference>
<evidence type="ECO:0008006" key="5">
    <source>
        <dbReference type="Google" id="ProtNLM"/>
    </source>
</evidence>
<organism evidence="3 4">
    <name type="scientific">Undibacterium pigrum</name>
    <dbReference type="NCBI Taxonomy" id="401470"/>
    <lineage>
        <taxon>Bacteria</taxon>
        <taxon>Pseudomonadati</taxon>
        <taxon>Pseudomonadota</taxon>
        <taxon>Betaproteobacteria</taxon>
        <taxon>Burkholderiales</taxon>
        <taxon>Oxalobacteraceae</taxon>
        <taxon>Undibacterium</taxon>
    </lineage>
</organism>
<evidence type="ECO:0000256" key="1">
    <source>
        <dbReference type="SAM" id="MobiDB-lite"/>
    </source>
</evidence>
<accession>A0A318JEA1</accession>